<evidence type="ECO:0000313" key="3">
    <source>
        <dbReference type="Proteomes" id="UP000014974"/>
    </source>
</evidence>
<dbReference type="AlphaFoldDB" id="S7VDX2"/>
<reference evidence="2 3" key="1">
    <citation type="journal article" date="2013" name="Genome Announc.">
        <title>Draft Genome Sequence of Cyclobacterium qasimii Strain M12-11BT, Isolated from Arctic Marine Sediment.</title>
        <authorList>
            <person name="Shivaji S."/>
            <person name="Ara S."/>
            <person name="Singh A."/>
            <person name="Kumar Pinnaka A."/>
        </authorList>
    </citation>
    <scope>NUCLEOTIDE SEQUENCE [LARGE SCALE GENOMIC DNA]</scope>
    <source>
        <strain evidence="2 3">M12-11B</strain>
    </source>
</reference>
<gene>
    <name evidence="2" type="ORF">ADICYQ_2545</name>
</gene>
<evidence type="ECO:0000313" key="2">
    <source>
        <dbReference type="EMBL" id="EPR68450.1"/>
    </source>
</evidence>
<dbReference type="PATRIC" id="fig|641524.5.peg.2525"/>
<proteinExistence type="predicted"/>
<keyword evidence="2" id="KW-0131">Cell cycle</keyword>
<keyword evidence="1" id="KW-0812">Transmembrane</keyword>
<keyword evidence="1" id="KW-1133">Transmembrane helix</keyword>
<feature type="transmembrane region" description="Helical" evidence="1">
    <location>
        <begin position="12"/>
        <end position="29"/>
    </location>
</feature>
<dbReference type="GO" id="GO:0051301">
    <property type="term" value="P:cell division"/>
    <property type="evidence" value="ECO:0007669"/>
    <property type="project" value="UniProtKB-KW"/>
</dbReference>
<keyword evidence="1" id="KW-0472">Membrane</keyword>
<dbReference type="RefSeq" id="WP_020892575.1">
    <property type="nucleotide sequence ID" value="NZ_ATNM01000099.1"/>
</dbReference>
<accession>S7VDX2</accession>
<organism evidence="2 3">
    <name type="scientific">Cyclobacterium qasimii M12-11B</name>
    <dbReference type="NCBI Taxonomy" id="641524"/>
    <lineage>
        <taxon>Bacteria</taxon>
        <taxon>Pseudomonadati</taxon>
        <taxon>Bacteroidota</taxon>
        <taxon>Cytophagia</taxon>
        <taxon>Cytophagales</taxon>
        <taxon>Cyclobacteriaceae</taxon>
        <taxon>Cyclobacterium</taxon>
    </lineage>
</organism>
<dbReference type="Proteomes" id="UP000014974">
    <property type="component" value="Unassembled WGS sequence"/>
</dbReference>
<sequence length="255" mass="28818">MIKNKGWKLKKSFLMIVLGVTLVGFIAFTEHKTESRALSELEVYVEGVSDVYFVDEKEVIELLTNAFPSLLSNTAKEKVSIHAVEKKVEAHPFVKKAEVFEDLKGTLMVKVSQHVPIARIVRPMAADGYISSSGKILPTSSNYTTRVLILTGSKAEALLKENDLSIGNAPLMELIKFINSDPFWLAQISALELLANGDINMYQQVGKQVIEFGKPEDIEIKFRKIKTYYKKILPEKGWNTYDRVNVKYKDQIICE</sequence>
<dbReference type="EMBL" id="ATNM01000099">
    <property type="protein sequence ID" value="EPR68450.1"/>
    <property type="molecule type" value="Genomic_DNA"/>
</dbReference>
<dbReference type="STRING" id="641524.ADICYQ_2545"/>
<name>S7VDX2_9BACT</name>
<comment type="caution">
    <text evidence="2">The sequence shown here is derived from an EMBL/GenBank/DDBJ whole genome shotgun (WGS) entry which is preliminary data.</text>
</comment>
<evidence type="ECO:0000256" key="1">
    <source>
        <dbReference type="SAM" id="Phobius"/>
    </source>
</evidence>
<dbReference type="eggNOG" id="COG1589">
    <property type="taxonomic scope" value="Bacteria"/>
</dbReference>
<protein>
    <submittedName>
        <fullName evidence="2">Cell division protein FtsQ</fullName>
    </submittedName>
</protein>
<keyword evidence="2" id="KW-0132">Cell division</keyword>